<dbReference type="PANTHER" id="PTHR11347">
    <property type="entry name" value="CYCLIC NUCLEOTIDE PHOSPHODIESTERASE"/>
    <property type="match status" value="1"/>
</dbReference>
<keyword evidence="9" id="KW-0812">Transmembrane</keyword>
<evidence type="ECO:0000256" key="7">
    <source>
        <dbReference type="PIRSR" id="PIRSR623088-2"/>
    </source>
</evidence>
<feature type="binding site" evidence="7">
    <location>
        <begin position="66"/>
        <end position="70"/>
    </location>
    <ligand>
        <name>AMP</name>
        <dbReference type="ChEBI" id="CHEBI:456215"/>
    </ligand>
</feature>
<dbReference type="HOGENOM" id="CLU_005940_6_1_1"/>
<comment type="similarity">
    <text evidence="5">Belongs to the cyclic nucleotide phosphodiesterase family. PDE7 subfamily.</text>
</comment>
<comment type="catalytic activity">
    <reaction evidence="1">
        <text>3',5'-cyclic AMP + H2O = AMP + H(+)</text>
        <dbReference type="Rhea" id="RHEA:25277"/>
        <dbReference type="ChEBI" id="CHEBI:15377"/>
        <dbReference type="ChEBI" id="CHEBI:15378"/>
        <dbReference type="ChEBI" id="CHEBI:58165"/>
        <dbReference type="ChEBI" id="CHEBI:456215"/>
        <dbReference type="EC" id="3.1.4.53"/>
    </reaction>
</comment>
<protein>
    <recommendedName>
        <fullName evidence="10">PDEase domain-containing protein</fullName>
    </recommendedName>
</protein>
<organism evidence="11 12">
    <name type="scientific">Daphnia pulex</name>
    <name type="common">Water flea</name>
    <dbReference type="NCBI Taxonomy" id="6669"/>
    <lineage>
        <taxon>Eukaryota</taxon>
        <taxon>Metazoa</taxon>
        <taxon>Ecdysozoa</taxon>
        <taxon>Arthropoda</taxon>
        <taxon>Crustacea</taxon>
        <taxon>Branchiopoda</taxon>
        <taxon>Diplostraca</taxon>
        <taxon>Cladocera</taxon>
        <taxon>Anomopoda</taxon>
        <taxon>Daphniidae</taxon>
        <taxon>Daphnia</taxon>
    </lineage>
</organism>
<dbReference type="OMA" id="MVKLLWK"/>
<evidence type="ECO:0000256" key="3">
    <source>
        <dbReference type="ARBA" id="ARBA00022723"/>
    </source>
</evidence>
<feature type="binding site" evidence="7">
    <location>
        <position position="219"/>
    </location>
    <ligand>
        <name>AMP</name>
        <dbReference type="ChEBI" id="CHEBI:456215"/>
    </ligand>
</feature>
<dbReference type="PROSITE" id="PS51845">
    <property type="entry name" value="PDEASE_I_2"/>
    <property type="match status" value="1"/>
</dbReference>
<dbReference type="KEGG" id="dpx:DAPPUDRAFT_59461"/>
<keyword evidence="4" id="KW-0378">Hydrolase</keyword>
<feature type="binding site" evidence="8">
    <location>
        <position position="219"/>
    </location>
    <ligand>
        <name>Zn(2+)</name>
        <dbReference type="ChEBI" id="CHEBI:29105"/>
        <label>1</label>
    </ligand>
</feature>
<keyword evidence="9" id="KW-1133">Transmembrane helix</keyword>
<dbReference type="InterPro" id="IPR023088">
    <property type="entry name" value="PDEase"/>
</dbReference>
<dbReference type="PROSITE" id="PS00126">
    <property type="entry name" value="PDEASE_I_1"/>
    <property type="match status" value="1"/>
</dbReference>
<feature type="binding site" evidence="8">
    <location>
        <position position="70"/>
    </location>
    <ligand>
        <name>Zn(2+)</name>
        <dbReference type="ChEBI" id="CHEBI:29105"/>
        <label>1</label>
    </ligand>
</feature>
<dbReference type="AlphaFoldDB" id="E9H8B7"/>
<evidence type="ECO:0000256" key="1">
    <source>
        <dbReference type="ARBA" id="ARBA00000621"/>
    </source>
</evidence>
<evidence type="ECO:0000259" key="10">
    <source>
        <dbReference type="PROSITE" id="PS51845"/>
    </source>
</evidence>
<evidence type="ECO:0000256" key="5">
    <source>
        <dbReference type="ARBA" id="ARBA00061458"/>
    </source>
</evidence>
<name>E9H8B7_DAPPU</name>
<evidence type="ECO:0000256" key="2">
    <source>
        <dbReference type="ARBA" id="ARBA00004703"/>
    </source>
</evidence>
<dbReference type="InterPro" id="IPR023174">
    <property type="entry name" value="PDEase_CS"/>
</dbReference>
<dbReference type="FunFam" id="1.10.1300.10:FF:000004">
    <property type="entry name" value="Phosphodiesterase"/>
    <property type="match status" value="1"/>
</dbReference>
<dbReference type="OrthoDB" id="189220at2759"/>
<feature type="active site" description="Proton donor" evidence="6">
    <location>
        <position position="66"/>
    </location>
</feature>
<evidence type="ECO:0000256" key="4">
    <source>
        <dbReference type="ARBA" id="ARBA00022801"/>
    </source>
</evidence>
<evidence type="ECO:0000256" key="9">
    <source>
        <dbReference type="SAM" id="Phobius"/>
    </source>
</evidence>
<accession>E9H8B7</accession>
<dbReference type="InParanoid" id="E9H8B7"/>
<dbReference type="SMART" id="SM00471">
    <property type="entry name" value="HDc"/>
    <property type="match status" value="1"/>
</dbReference>
<reference evidence="11 12" key="1">
    <citation type="journal article" date="2011" name="Science">
        <title>The ecoresponsive genome of Daphnia pulex.</title>
        <authorList>
            <person name="Colbourne J.K."/>
            <person name="Pfrender M.E."/>
            <person name="Gilbert D."/>
            <person name="Thomas W.K."/>
            <person name="Tucker A."/>
            <person name="Oakley T.H."/>
            <person name="Tokishita S."/>
            <person name="Aerts A."/>
            <person name="Arnold G.J."/>
            <person name="Basu M.K."/>
            <person name="Bauer D.J."/>
            <person name="Caceres C.E."/>
            <person name="Carmel L."/>
            <person name="Casola C."/>
            <person name="Choi J.H."/>
            <person name="Detter J.C."/>
            <person name="Dong Q."/>
            <person name="Dusheyko S."/>
            <person name="Eads B.D."/>
            <person name="Frohlich T."/>
            <person name="Geiler-Samerotte K.A."/>
            <person name="Gerlach D."/>
            <person name="Hatcher P."/>
            <person name="Jogdeo S."/>
            <person name="Krijgsveld J."/>
            <person name="Kriventseva E.V."/>
            <person name="Kultz D."/>
            <person name="Laforsch C."/>
            <person name="Lindquist E."/>
            <person name="Lopez J."/>
            <person name="Manak J.R."/>
            <person name="Muller J."/>
            <person name="Pangilinan J."/>
            <person name="Patwardhan R.P."/>
            <person name="Pitluck S."/>
            <person name="Pritham E.J."/>
            <person name="Rechtsteiner A."/>
            <person name="Rho M."/>
            <person name="Rogozin I.B."/>
            <person name="Sakarya O."/>
            <person name="Salamov A."/>
            <person name="Schaack S."/>
            <person name="Shapiro H."/>
            <person name="Shiga Y."/>
            <person name="Skalitzky C."/>
            <person name="Smith Z."/>
            <person name="Souvorov A."/>
            <person name="Sung W."/>
            <person name="Tang Z."/>
            <person name="Tsuchiya D."/>
            <person name="Tu H."/>
            <person name="Vos H."/>
            <person name="Wang M."/>
            <person name="Wolf Y.I."/>
            <person name="Yamagata H."/>
            <person name="Yamada T."/>
            <person name="Ye Y."/>
            <person name="Shaw J.R."/>
            <person name="Andrews J."/>
            <person name="Crease T.J."/>
            <person name="Tang H."/>
            <person name="Lucas S.M."/>
            <person name="Robertson H.M."/>
            <person name="Bork P."/>
            <person name="Koonin E.V."/>
            <person name="Zdobnov E.M."/>
            <person name="Grigoriev I.V."/>
            <person name="Lynch M."/>
            <person name="Boore J.L."/>
        </authorList>
    </citation>
    <scope>NUCLEOTIDE SEQUENCE [LARGE SCALE GENOMIC DNA]</scope>
</reference>
<comment type="pathway">
    <text evidence="2">Purine metabolism; 3',5'-cyclic AMP degradation; AMP from 3',5'-cyclic AMP: step 1/1.</text>
</comment>
<dbReference type="PRINTS" id="PR00387">
    <property type="entry name" value="PDIESTERASE1"/>
</dbReference>
<dbReference type="InterPro" id="IPR002073">
    <property type="entry name" value="PDEase_catalytic_dom"/>
</dbReference>
<sequence>LLARISEWPFNAFALDRATGGRPLPTLCFHLFHQYGLMAHFHLDPVKVWKFFSLVEEGYHSNNPYHNAIHAADVTQAMHCFLQEEKVISMRCHLTPLEIAASLIAAMAHDLDHPGVNQPFLVATSNHLASLYKNASVLENHHWRSAMACLMESGMMDSLERTSAHELQRQIQSLILATDIARQQEFLSAFQGFLNTSSLDMQTGDHRHFMLQIALKCADICNPCRPWEVSRAWSLQVSEEFYRQGDLERRLGLPVTPLCDRFTSSVCKIQTGFFRFIAAPLFEEWHRFQATPLSWNMLNYLRSNKVIFPFSFFLLYFFFRYLYYLDAVDVVINGRLFFSLNGIPS</sequence>
<evidence type="ECO:0000256" key="8">
    <source>
        <dbReference type="PIRSR" id="PIRSR623088-3"/>
    </source>
</evidence>
<dbReference type="Pfam" id="PF00233">
    <property type="entry name" value="PDEase_I"/>
    <property type="match status" value="1"/>
</dbReference>
<feature type="binding site" evidence="8">
    <location>
        <position position="109"/>
    </location>
    <ligand>
        <name>Zn(2+)</name>
        <dbReference type="ChEBI" id="CHEBI:29105"/>
        <label>1</label>
    </ligand>
</feature>
<dbReference type="SUPFAM" id="SSF109604">
    <property type="entry name" value="HD-domain/PDEase-like"/>
    <property type="match status" value="1"/>
</dbReference>
<gene>
    <name evidence="11" type="ORF">DAPPUDRAFT_59461</name>
</gene>
<dbReference type="GO" id="GO:0007165">
    <property type="term" value="P:signal transduction"/>
    <property type="evidence" value="ECO:0007669"/>
    <property type="project" value="InterPro"/>
</dbReference>
<dbReference type="Gene3D" id="1.10.1300.10">
    <property type="entry name" value="3'5'-cyclic nucleotide phosphodiesterase, catalytic domain"/>
    <property type="match status" value="1"/>
</dbReference>
<feature type="binding site" evidence="8">
    <location>
        <position position="110"/>
    </location>
    <ligand>
        <name>Zn(2+)</name>
        <dbReference type="ChEBI" id="CHEBI:29105"/>
        <label>2</label>
    </ligand>
</feature>
<feature type="transmembrane region" description="Helical" evidence="9">
    <location>
        <begin position="306"/>
        <end position="323"/>
    </location>
</feature>
<dbReference type="GO" id="GO:0047555">
    <property type="term" value="F:3',5'-cyclic-GMP phosphodiesterase activity"/>
    <property type="evidence" value="ECO:0000318"/>
    <property type="project" value="GO_Central"/>
</dbReference>
<proteinExistence type="inferred from homology"/>
<dbReference type="Proteomes" id="UP000000305">
    <property type="component" value="Unassembled WGS sequence"/>
</dbReference>
<dbReference type="GO" id="GO:0004115">
    <property type="term" value="F:3',5'-cyclic-AMP phosphodiesterase activity"/>
    <property type="evidence" value="ECO:0000318"/>
    <property type="project" value="GO_Central"/>
</dbReference>
<dbReference type="CDD" id="cd00077">
    <property type="entry name" value="HDc"/>
    <property type="match status" value="1"/>
</dbReference>
<evidence type="ECO:0000313" key="11">
    <source>
        <dbReference type="EMBL" id="EFX72054.1"/>
    </source>
</evidence>
<feature type="non-terminal residue" evidence="11">
    <location>
        <position position="345"/>
    </location>
</feature>
<keyword evidence="3 8" id="KW-0479">Metal-binding</keyword>
<dbReference type="PhylomeDB" id="E9H8B7"/>
<dbReference type="InterPro" id="IPR036971">
    <property type="entry name" value="PDEase_catalytic_dom_sf"/>
</dbReference>
<feature type="binding site" evidence="7">
    <location>
        <position position="110"/>
    </location>
    <ligand>
        <name>AMP</name>
        <dbReference type="ChEBI" id="CHEBI:456215"/>
    </ligand>
</feature>
<keyword evidence="9" id="KW-0472">Membrane</keyword>
<dbReference type="GO" id="GO:0046872">
    <property type="term" value="F:metal ion binding"/>
    <property type="evidence" value="ECO:0007669"/>
    <property type="project" value="UniProtKB-KW"/>
</dbReference>
<feature type="domain" description="PDEase" evidence="10">
    <location>
        <begin position="1"/>
        <end position="311"/>
    </location>
</feature>
<dbReference type="GO" id="GO:0141162">
    <property type="term" value="P:negative regulation of cAMP/PKA signal transduction"/>
    <property type="evidence" value="ECO:0000318"/>
    <property type="project" value="GO_Central"/>
</dbReference>
<dbReference type="EMBL" id="GL732603">
    <property type="protein sequence ID" value="EFX72054.1"/>
    <property type="molecule type" value="Genomic_DNA"/>
</dbReference>
<feature type="binding site" evidence="8">
    <location>
        <position position="110"/>
    </location>
    <ligand>
        <name>Zn(2+)</name>
        <dbReference type="ChEBI" id="CHEBI:29105"/>
        <label>1</label>
    </ligand>
</feature>
<evidence type="ECO:0000313" key="12">
    <source>
        <dbReference type="Proteomes" id="UP000000305"/>
    </source>
</evidence>
<evidence type="ECO:0000256" key="6">
    <source>
        <dbReference type="PIRSR" id="PIRSR623088-1"/>
    </source>
</evidence>
<keyword evidence="12" id="KW-1185">Reference proteome</keyword>
<dbReference type="STRING" id="6669.E9H8B7"/>
<feature type="binding site" evidence="7">
    <location>
        <position position="270"/>
    </location>
    <ligand>
        <name>AMP</name>
        <dbReference type="ChEBI" id="CHEBI:456215"/>
    </ligand>
</feature>
<dbReference type="InterPro" id="IPR003607">
    <property type="entry name" value="HD/PDEase_dom"/>
</dbReference>
<dbReference type="eggNOG" id="KOG3689">
    <property type="taxonomic scope" value="Eukaryota"/>
</dbReference>